<dbReference type="RefSeq" id="WP_400880286.1">
    <property type="nucleotide sequence ID" value="NZ_JBIWXY010000001.1"/>
</dbReference>
<dbReference type="InterPro" id="IPR050818">
    <property type="entry name" value="KCNH_animal-type"/>
</dbReference>
<dbReference type="PROSITE" id="PS50042">
    <property type="entry name" value="CNMP_BINDING_3"/>
    <property type="match status" value="1"/>
</dbReference>
<dbReference type="PANTHER" id="PTHR10217:SF435">
    <property type="entry name" value="POTASSIUM VOLTAGE-GATED CHANNEL PROTEIN EAG"/>
    <property type="match status" value="1"/>
</dbReference>
<dbReference type="InterPro" id="IPR000595">
    <property type="entry name" value="cNMP-bd_dom"/>
</dbReference>
<dbReference type="Pfam" id="PF00027">
    <property type="entry name" value="cNMP_binding"/>
    <property type="match status" value="1"/>
</dbReference>
<dbReference type="Gene3D" id="2.60.120.10">
    <property type="entry name" value="Jelly Rolls"/>
    <property type="match status" value="1"/>
</dbReference>
<evidence type="ECO:0000313" key="2">
    <source>
        <dbReference type="EMBL" id="MFJ5445662.1"/>
    </source>
</evidence>
<dbReference type="InterPro" id="IPR018490">
    <property type="entry name" value="cNMP-bd_dom_sf"/>
</dbReference>
<dbReference type="SUPFAM" id="SSF51206">
    <property type="entry name" value="cAMP-binding domain-like"/>
    <property type="match status" value="1"/>
</dbReference>
<evidence type="ECO:0000313" key="3">
    <source>
        <dbReference type="Proteomes" id="UP001617669"/>
    </source>
</evidence>
<organism evidence="2 3">
    <name type="scientific">Methylobacillus methanolivorans</name>
    <dbReference type="NCBI Taxonomy" id="1848927"/>
    <lineage>
        <taxon>Bacteria</taxon>
        <taxon>Pseudomonadati</taxon>
        <taxon>Pseudomonadota</taxon>
        <taxon>Betaproteobacteria</taxon>
        <taxon>Nitrosomonadales</taxon>
        <taxon>Methylophilaceae</taxon>
        <taxon>Methylobacillus</taxon>
    </lineage>
</organism>
<gene>
    <name evidence="2" type="ORF">ACIKP9_05425</name>
</gene>
<protein>
    <submittedName>
        <fullName evidence="2">Crp/Fnr family transcriptional regulator</fullName>
    </submittedName>
</protein>
<dbReference type="SMART" id="SM00100">
    <property type="entry name" value="cNMP"/>
    <property type="match status" value="1"/>
</dbReference>
<accession>A0ABW8GKR2</accession>
<dbReference type="PANTHER" id="PTHR10217">
    <property type="entry name" value="VOLTAGE AND LIGAND GATED POTASSIUM CHANNEL"/>
    <property type="match status" value="1"/>
</dbReference>
<proteinExistence type="predicted"/>
<keyword evidence="3" id="KW-1185">Reference proteome</keyword>
<dbReference type="Proteomes" id="UP001617669">
    <property type="component" value="Unassembled WGS sequence"/>
</dbReference>
<comment type="caution">
    <text evidence="2">The sequence shown here is derived from an EMBL/GenBank/DDBJ whole genome shotgun (WGS) entry which is preliminary data.</text>
</comment>
<dbReference type="CDD" id="cd00038">
    <property type="entry name" value="CAP_ED"/>
    <property type="match status" value="1"/>
</dbReference>
<evidence type="ECO:0000259" key="1">
    <source>
        <dbReference type="PROSITE" id="PS50042"/>
    </source>
</evidence>
<reference evidence="2 3" key="1">
    <citation type="submission" date="2024-11" db="EMBL/GenBank/DDBJ databases">
        <authorList>
            <person name="Kaparullina E.N."/>
            <person name="Delegan Y.A."/>
            <person name="Doronina N.V."/>
        </authorList>
    </citation>
    <scope>NUCLEOTIDE SEQUENCE [LARGE SCALE GENOMIC DNA]</scope>
    <source>
        <strain evidence="2 3">7sh_L</strain>
    </source>
</reference>
<dbReference type="InterPro" id="IPR014710">
    <property type="entry name" value="RmlC-like_jellyroll"/>
</dbReference>
<feature type="domain" description="Cyclic nucleotide-binding" evidence="1">
    <location>
        <begin position="27"/>
        <end position="147"/>
    </location>
</feature>
<sequence>MYPDLVHLGGADKYVEEILEIVNTIKLFGDFTDEEVRYLCSYMQCYAAPRDCQLLTEGDVGDYLLLILTGEVNVIKDIPSKGIQTIAMVGAGAIIGEMSMIDGLPRSASCVTNQPTDFAVLTRDSLYQLLANMPKLGNKVLVRLLQLLTARFRESSDRFLPKTLGELV</sequence>
<name>A0ABW8GKR2_9PROT</name>
<dbReference type="EMBL" id="JBIWXY010000001">
    <property type="protein sequence ID" value="MFJ5445662.1"/>
    <property type="molecule type" value="Genomic_DNA"/>
</dbReference>